<accession>A0A9P4QEB4</accession>
<dbReference type="EMBL" id="MU003767">
    <property type="protein sequence ID" value="KAF2725687.1"/>
    <property type="molecule type" value="Genomic_DNA"/>
</dbReference>
<comment type="caution">
    <text evidence="1">The sequence shown here is derived from an EMBL/GenBank/DDBJ whole genome shotgun (WGS) entry which is preliminary data.</text>
</comment>
<keyword evidence="2" id="KW-1185">Reference proteome</keyword>
<evidence type="ECO:0000313" key="1">
    <source>
        <dbReference type="EMBL" id="KAF2725687.1"/>
    </source>
</evidence>
<organism evidence="1 2">
    <name type="scientific">Polychaeton citri CBS 116435</name>
    <dbReference type="NCBI Taxonomy" id="1314669"/>
    <lineage>
        <taxon>Eukaryota</taxon>
        <taxon>Fungi</taxon>
        <taxon>Dikarya</taxon>
        <taxon>Ascomycota</taxon>
        <taxon>Pezizomycotina</taxon>
        <taxon>Dothideomycetes</taxon>
        <taxon>Dothideomycetidae</taxon>
        <taxon>Capnodiales</taxon>
        <taxon>Capnodiaceae</taxon>
        <taxon>Polychaeton</taxon>
    </lineage>
</organism>
<reference evidence="1" key="1">
    <citation type="journal article" date="2020" name="Stud. Mycol.">
        <title>101 Dothideomycetes genomes: a test case for predicting lifestyles and emergence of pathogens.</title>
        <authorList>
            <person name="Haridas S."/>
            <person name="Albert R."/>
            <person name="Binder M."/>
            <person name="Bloem J."/>
            <person name="Labutti K."/>
            <person name="Salamov A."/>
            <person name="Andreopoulos B."/>
            <person name="Baker S."/>
            <person name="Barry K."/>
            <person name="Bills G."/>
            <person name="Bluhm B."/>
            <person name="Cannon C."/>
            <person name="Castanera R."/>
            <person name="Culley D."/>
            <person name="Daum C."/>
            <person name="Ezra D."/>
            <person name="Gonzalez J."/>
            <person name="Henrissat B."/>
            <person name="Kuo A."/>
            <person name="Liang C."/>
            <person name="Lipzen A."/>
            <person name="Lutzoni F."/>
            <person name="Magnuson J."/>
            <person name="Mondo S."/>
            <person name="Nolan M."/>
            <person name="Ohm R."/>
            <person name="Pangilinan J."/>
            <person name="Park H.-J."/>
            <person name="Ramirez L."/>
            <person name="Alfaro M."/>
            <person name="Sun H."/>
            <person name="Tritt A."/>
            <person name="Yoshinaga Y."/>
            <person name="Zwiers L.-H."/>
            <person name="Turgeon B."/>
            <person name="Goodwin S."/>
            <person name="Spatafora J."/>
            <person name="Crous P."/>
            <person name="Grigoriev I."/>
        </authorList>
    </citation>
    <scope>NUCLEOTIDE SEQUENCE</scope>
    <source>
        <strain evidence="1">CBS 116435</strain>
    </source>
</reference>
<gene>
    <name evidence="1" type="ORF">K431DRAFT_82274</name>
</gene>
<dbReference type="Proteomes" id="UP000799441">
    <property type="component" value="Unassembled WGS sequence"/>
</dbReference>
<proteinExistence type="predicted"/>
<dbReference type="AlphaFoldDB" id="A0A9P4QEB4"/>
<protein>
    <submittedName>
        <fullName evidence="1">Uncharacterized protein</fullName>
    </submittedName>
</protein>
<name>A0A9P4QEB4_9PEZI</name>
<sequence>MSGAGLLIVASHIIDPAVTTEEQYEQFYETERIPKTLSFDTPHRPKQGLRYKLHRMIAEEPSEGSRWDPASRAETCQSTQQFPNVALYPATTVAVLYSRVMGKHATGQNHGGPSKAFDGERIEKFVNFEDRMFRYIGRFDVDGMEAKTGAPKTLVLDVLDGTLDGPALLHGGFEGNYRPPERFTNVPSYRRTTLMKRLDKKGPRYMAMHEFTQEPDKLQDEVVFEWPEMNAVRAIFELKFALGDTILEL</sequence>
<evidence type="ECO:0000313" key="2">
    <source>
        <dbReference type="Proteomes" id="UP000799441"/>
    </source>
</evidence>